<evidence type="ECO:0000256" key="1">
    <source>
        <dbReference type="ARBA" id="ARBA00001917"/>
    </source>
</evidence>
<gene>
    <name evidence="5" type="ORF">NCTC13337_00498</name>
</gene>
<reference evidence="5 6" key="1">
    <citation type="submission" date="2018-06" db="EMBL/GenBank/DDBJ databases">
        <authorList>
            <consortium name="Pathogen Informatics"/>
            <person name="Doyle S."/>
        </authorList>
    </citation>
    <scope>NUCLEOTIDE SEQUENCE [LARGE SCALE GENOMIC DNA]</scope>
    <source>
        <strain evidence="5 6">NCTC13337</strain>
    </source>
</reference>
<feature type="domain" description="Flavin reductase like" evidence="4">
    <location>
        <begin position="13"/>
        <end position="152"/>
    </location>
</feature>
<protein>
    <submittedName>
        <fullName evidence="5">Flavin reductase like domain</fullName>
    </submittedName>
</protein>
<dbReference type="PANTHER" id="PTHR43567:SF1">
    <property type="entry name" value="FLAVOREDOXIN"/>
    <property type="match status" value="1"/>
</dbReference>
<dbReference type="GO" id="GO:0016646">
    <property type="term" value="F:oxidoreductase activity, acting on the CH-NH group of donors, NAD or NADP as acceptor"/>
    <property type="evidence" value="ECO:0007669"/>
    <property type="project" value="UniProtKB-ARBA"/>
</dbReference>
<dbReference type="Proteomes" id="UP000254601">
    <property type="component" value="Unassembled WGS sequence"/>
</dbReference>
<evidence type="ECO:0000313" key="5">
    <source>
        <dbReference type="EMBL" id="SUO93965.1"/>
    </source>
</evidence>
<dbReference type="PANTHER" id="PTHR43567">
    <property type="entry name" value="FLAVOREDOXIN-RELATED-RELATED"/>
    <property type="match status" value="1"/>
</dbReference>
<evidence type="ECO:0000256" key="2">
    <source>
        <dbReference type="ARBA" id="ARBA00022630"/>
    </source>
</evidence>
<dbReference type="SMART" id="SM00903">
    <property type="entry name" value="Flavin_Reduct"/>
    <property type="match status" value="1"/>
</dbReference>
<evidence type="ECO:0000313" key="6">
    <source>
        <dbReference type="Proteomes" id="UP000254601"/>
    </source>
</evidence>
<comment type="cofactor">
    <cofactor evidence="1">
        <name>FMN</name>
        <dbReference type="ChEBI" id="CHEBI:58210"/>
    </cofactor>
</comment>
<name>A0A380MMV8_9GAMM</name>
<dbReference type="AlphaFoldDB" id="A0A380MMV8"/>
<comment type="similarity">
    <text evidence="3">Belongs to the flavoredoxin family.</text>
</comment>
<organism evidence="5 6">
    <name type="scientific">Suttonella ornithocola</name>
    <dbReference type="NCBI Taxonomy" id="279832"/>
    <lineage>
        <taxon>Bacteria</taxon>
        <taxon>Pseudomonadati</taxon>
        <taxon>Pseudomonadota</taxon>
        <taxon>Gammaproteobacteria</taxon>
        <taxon>Cardiobacteriales</taxon>
        <taxon>Cardiobacteriaceae</taxon>
        <taxon>Suttonella</taxon>
    </lineage>
</organism>
<dbReference type="Pfam" id="PF01613">
    <property type="entry name" value="Flavin_Reduct"/>
    <property type="match status" value="1"/>
</dbReference>
<sequence length="198" mass="21951">MAIIPVELIKSYRLLNHGPTTLISAKHNGVENVMSASWVGLVDLMPPCVSLIIGKGNFTRHLLENSGYFAVQVPVAAQAKLVLDMGESRHTHPNKLDKVELFYQDGFDVPLVAGCAAWLICKVLPEPHNQEEYGLFIAEVVAAWADSRVFDGRHWLFDEAPDELRSLHYIAGGQFYTTGKGIQLKNHPALSHIEPQDV</sequence>
<keyword evidence="2" id="KW-0285">Flavoprotein</keyword>
<dbReference type="OrthoDB" id="9792436at2"/>
<dbReference type="Gene3D" id="2.30.110.10">
    <property type="entry name" value="Electron Transport, Fmn-binding Protein, Chain A"/>
    <property type="match status" value="1"/>
</dbReference>
<evidence type="ECO:0000259" key="4">
    <source>
        <dbReference type="SMART" id="SM00903"/>
    </source>
</evidence>
<evidence type="ECO:0000256" key="3">
    <source>
        <dbReference type="ARBA" id="ARBA00038054"/>
    </source>
</evidence>
<dbReference type="InterPro" id="IPR002563">
    <property type="entry name" value="Flavin_Rdtase-like_dom"/>
</dbReference>
<dbReference type="SUPFAM" id="SSF50475">
    <property type="entry name" value="FMN-binding split barrel"/>
    <property type="match status" value="1"/>
</dbReference>
<dbReference type="GO" id="GO:0010181">
    <property type="term" value="F:FMN binding"/>
    <property type="evidence" value="ECO:0007669"/>
    <property type="project" value="InterPro"/>
</dbReference>
<dbReference type="InterPro" id="IPR012349">
    <property type="entry name" value="Split_barrel_FMN-bd"/>
</dbReference>
<dbReference type="EMBL" id="UHIC01000001">
    <property type="protein sequence ID" value="SUO93965.1"/>
    <property type="molecule type" value="Genomic_DNA"/>
</dbReference>
<dbReference type="RefSeq" id="WP_072575506.1">
    <property type="nucleotide sequence ID" value="NZ_LWHB01000009.1"/>
</dbReference>
<keyword evidence="6" id="KW-1185">Reference proteome</keyword>
<proteinExistence type="inferred from homology"/>
<accession>A0A380MMV8</accession>
<dbReference type="InterPro" id="IPR052174">
    <property type="entry name" value="Flavoredoxin"/>
</dbReference>